<proteinExistence type="predicted"/>
<evidence type="ECO:0000313" key="3">
    <source>
        <dbReference type="EMBL" id="KIQ62221.1"/>
    </source>
</evidence>
<feature type="region of interest" description="Disordered" evidence="1">
    <location>
        <begin position="173"/>
        <end position="195"/>
    </location>
</feature>
<evidence type="ECO:0000256" key="1">
    <source>
        <dbReference type="SAM" id="MobiDB-lite"/>
    </source>
</evidence>
<accession>A0A0D0NT10</accession>
<feature type="chain" id="PRO_5002234756" description="Lipoprotein" evidence="2">
    <location>
        <begin position="32"/>
        <end position="263"/>
    </location>
</feature>
<sequence length="263" mass="27658">MKTVHARTLGLRIAALAAAGLVLTACNDDEAATGATGQSAPSSPTASASATTSAKPSGKASGKPSSSAVTGGDAAARARTDKLALTPADWGAGYETRIDDDTSLSKFTMDKSCLYKEDGPDKTLVAYTNRFVRVQRPDGSQLWGTSGASQATTADAAHQEMAKWAADIRRCPDYKDDSGTQTTSAHDIESPKVPGADEVFSEEGLAVYHDDDGTTTPPRPYSSITARKGALTVWVFVDLAPDQQVFEGRAQARTLLQKITAKW</sequence>
<dbReference type="AlphaFoldDB" id="A0A0D0NT10"/>
<organism evidence="3 4">
    <name type="scientific">Kitasatospora griseola</name>
    <name type="common">Streptomyces griseolosporeus</name>
    <dbReference type="NCBI Taxonomy" id="2064"/>
    <lineage>
        <taxon>Bacteria</taxon>
        <taxon>Bacillati</taxon>
        <taxon>Actinomycetota</taxon>
        <taxon>Actinomycetes</taxon>
        <taxon>Kitasatosporales</taxon>
        <taxon>Streptomycetaceae</taxon>
        <taxon>Kitasatospora</taxon>
    </lineage>
</organism>
<gene>
    <name evidence="3" type="ORF">TR51_24165</name>
</gene>
<dbReference type="STRING" id="2064.TR51_24165"/>
<dbReference type="RefSeq" id="WP_043914129.1">
    <property type="nucleotide sequence ID" value="NZ_JXZB01000004.1"/>
</dbReference>
<evidence type="ECO:0000256" key="2">
    <source>
        <dbReference type="SAM" id="SignalP"/>
    </source>
</evidence>
<dbReference type="OrthoDB" id="3871684at2"/>
<keyword evidence="2" id="KW-0732">Signal</keyword>
<dbReference type="PATRIC" id="fig|2064.6.peg.5168"/>
<dbReference type="EMBL" id="JXZB01000004">
    <property type="protein sequence ID" value="KIQ62221.1"/>
    <property type="molecule type" value="Genomic_DNA"/>
</dbReference>
<feature type="signal peptide" evidence="2">
    <location>
        <begin position="1"/>
        <end position="31"/>
    </location>
</feature>
<protein>
    <recommendedName>
        <fullName evidence="5">Lipoprotein</fullName>
    </recommendedName>
</protein>
<feature type="compositionally biased region" description="Low complexity" evidence="1">
    <location>
        <begin position="35"/>
        <end position="68"/>
    </location>
</feature>
<comment type="caution">
    <text evidence="3">The sequence shown here is derived from an EMBL/GenBank/DDBJ whole genome shotgun (WGS) entry which is preliminary data.</text>
</comment>
<feature type="region of interest" description="Disordered" evidence="1">
    <location>
        <begin position="31"/>
        <end position="74"/>
    </location>
</feature>
<keyword evidence="4" id="KW-1185">Reference proteome</keyword>
<name>A0A0D0NT10_KITGR</name>
<reference evidence="3 4" key="1">
    <citation type="submission" date="2015-02" db="EMBL/GenBank/DDBJ databases">
        <title>Draft genome sequence of Kitasatospora griseola MF730-N6, a bafilomycin, terpentecin and satosporin producer.</title>
        <authorList>
            <person name="Arens J.C."/>
            <person name="Haltli B."/>
            <person name="Kerr R.G."/>
        </authorList>
    </citation>
    <scope>NUCLEOTIDE SEQUENCE [LARGE SCALE GENOMIC DNA]</scope>
    <source>
        <strain evidence="3 4">MF730-N6</strain>
    </source>
</reference>
<dbReference type="Proteomes" id="UP000032066">
    <property type="component" value="Unassembled WGS sequence"/>
</dbReference>
<dbReference type="PROSITE" id="PS51257">
    <property type="entry name" value="PROKAR_LIPOPROTEIN"/>
    <property type="match status" value="1"/>
</dbReference>
<evidence type="ECO:0008006" key="5">
    <source>
        <dbReference type="Google" id="ProtNLM"/>
    </source>
</evidence>
<evidence type="ECO:0000313" key="4">
    <source>
        <dbReference type="Proteomes" id="UP000032066"/>
    </source>
</evidence>